<dbReference type="NCBIfam" id="NF004045">
    <property type="entry name" value="PRK05562.1"/>
    <property type="match status" value="1"/>
</dbReference>
<dbReference type="RefSeq" id="WP_209796123.1">
    <property type="nucleotide sequence ID" value="NZ_JAGGJZ010000002.1"/>
</dbReference>
<dbReference type="Proteomes" id="UP000783390">
    <property type="component" value="Unassembled WGS sequence"/>
</dbReference>
<dbReference type="PANTHER" id="PTHR35330">
    <property type="entry name" value="SIROHEME BIOSYNTHESIS PROTEIN MET8"/>
    <property type="match status" value="1"/>
</dbReference>
<proteinExistence type="predicted"/>
<keyword evidence="7" id="KW-1185">Reference proteome</keyword>
<comment type="pathway">
    <text evidence="1">Porphyrin-containing compound metabolism; siroheme biosynthesis; sirohydrochlorin from precorrin-2: step 1/1.</text>
</comment>
<keyword evidence="3 6" id="KW-0560">Oxidoreductase</keyword>
<sequence>MYENSRKDIYREELDYIMLSLFSNKINVLIIGGGNAAFIKAKTFLSNGCNVEIVAKDIKKDIFDLKCSNLKLTKSEYNKSFLLKKHIIIIAIDDNKIIEDIICDCEALDKLYINCKTPKEGLCVLPMNIKSKETIIGINTLRGNPRALKMLGNNILNEAKVWDDFIKVTSIIRNNVKNIKDKKQEVLDFIINDDFKYFVSKGKEELILRLFYEKKLVNKLLSKD</sequence>
<evidence type="ECO:0000313" key="7">
    <source>
        <dbReference type="Proteomes" id="UP000783390"/>
    </source>
</evidence>
<dbReference type="Gene3D" id="3.40.50.720">
    <property type="entry name" value="NAD(P)-binding Rossmann-like Domain"/>
    <property type="match status" value="1"/>
</dbReference>
<reference evidence="6 7" key="1">
    <citation type="submission" date="2021-03" db="EMBL/GenBank/DDBJ databases">
        <title>Genomic Encyclopedia of Type Strains, Phase IV (KMG-IV): sequencing the most valuable type-strain genomes for metagenomic binning, comparative biology and taxonomic classification.</title>
        <authorList>
            <person name="Goeker M."/>
        </authorList>
    </citation>
    <scope>NUCLEOTIDE SEQUENCE [LARGE SCALE GENOMIC DNA]</scope>
    <source>
        <strain evidence="6 7">DSM 3984</strain>
    </source>
</reference>
<keyword evidence="4" id="KW-0520">NAD</keyword>
<dbReference type="EC" id="1.3.1.76" evidence="2"/>
<dbReference type="Pfam" id="PF13241">
    <property type="entry name" value="NAD_binding_7"/>
    <property type="match status" value="1"/>
</dbReference>
<dbReference type="InterPro" id="IPR028161">
    <property type="entry name" value="Met8-like"/>
</dbReference>
<comment type="caution">
    <text evidence="6">The sequence shown here is derived from an EMBL/GenBank/DDBJ whole genome shotgun (WGS) entry which is preliminary data.</text>
</comment>
<evidence type="ECO:0000256" key="3">
    <source>
        <dbReference type="ARBA" id="ARBA00023002"/>
    </source>
</evidence>
<dbReference type="GO" id="GO:0043115">
    <property type="term" value="F:precorrin-2 dehydrogenase activity"/>
    <property type="evidence" value="ECO:0007669"/>
    <property type="project" value="UniProtKB-EC"/>
</dbReference>
<dbReference type="SUPFAM" id="SSF51735">
    <property type="entry name" value="NAD(P)-binding Rossmann-fold domains"/>
    <property type="match status" value="1"/>
</dbReference>
<evidence type="ECO:0000256" key="1">
    <source>
        <dbReference type="ARBA" id="ARBA00005010"/>
    </source>
</evidence>
<evidence type="ECO:0000256" key="4">
    <source>
        <dbReference type="ARBA" id="ARBA00023027"/>
    </source>
</evidence>
<dbReference type="PANTHER" id="PTHR35330:SF1">
    <property type="entry name" value="SIROHEME BIOSYNTHESIS PROTEIN MET8"/>
    <property type="match status" value="1"/>
</dbReference>
<dbReference type="EMBL" id="JAGGJZ010000002">
    <property type="protein sequence ID" value="MBP1889426.1"/>
    <property type="molecule type" value="Genomic_DNA"/>
</dbReference>
<protein>
    <recommendedName>
        <fullName evidence="2">precorrin-2 dehydrogenase</fullName>
        <ecNumber evidence="2">1.3.1.76</ecNumber>
    </recommendedName>
</protein>
<dbReference type="GO" id="GO:0051266">
    <property type="term" value="F:sirohydrochlorin ferrochelatase activity"/>
    <property type="evidence" value="ECO:0007669"/>
    <property type="project" value="UniProtKB-EC"/>
</dbReference>
<evidence type="ECO:0000313" key="6">
    <source>
        <dbReference type="EMBL" id="MBP1889426.1"/>
    </source>
</evidence>
<evidence type="ECO:0000256" key="5">
    <source>
        <dbReference type="ARBA" id="ARBA00023244"/>
    </source>
</evidence>
<name>A0ABS4EZL1_9CLOT</name>
<accession>A0ABS4EZL1</accession>
<evidence type="ECO:0000256" key="2">
    <source>
        <dbReference type="ARBA" id="ARBA00012400"/>
    </source>
</evidence>
<gene>
    <name evidence="6" type="ORF">J2Z53_001007</name>
</gene>
<keyword evidence="6" id="KW-0456">Lyase</keyword>
<keyword evidence="5" id="KW-0627">Porphyrin biosynthesis</keyword>
<dbReference type="InterPro" id="IPR036291">
    <property type="entry name" value="NAD(P)-bd_dom_sf"/>
</dbReference>
<organism evidence="6 7">
    <name type="scientific">Clostridium moniliforme</name>
    <dbReference type="NCBI Taxonomy" id="39489"/>
    <lineage>
        <taxon>Bacteria</taxon>
        <taxon>Bacillati</taxon>
        <taxon>Bacillota</taxon>
        <taxon>Clostridia</taxon>
        <taxon>Eubacteriales</taxon>
        <taxon>Clostridiaceae</taxon>
        <taxon>Clostridium</taxon>
    </lineage>
</organism>